<dbReference type="EMBL" id="CP030941">
    <property type="protein sequence ID" value="UUP18279.1"/>
    <property type="molecule type" value="Genomic_DNA"/>
</dbReference>
<gene>
    <name evidence="5" type="ORF">NTH_02759</name>
</gene>
<keyword evidence="6" id="KW-1185">Reference proteome</keyword>
<proteinExistence type="predicted"/>
<dbReference type="PIRSF" id="PIRSF017854">
    <property type="entry name" value="T4SS_TrbD"/>
    <property type="match status" value="1"/>
</dbReference>
<sequence length="90" mass="9684">MDARELHIEGFEVPVHRALTEPILLGGAPRSVAILNGTVAAAIGLGLQQWVAGLVLWLAGHTLAVFVARRDPDFAGVLVRHLRQKGWLAC</sequence>
<dbReference type="InterPro" id="IPR016704">
    <property type="entry name" value="Conjugal_tfr_TrbD"/>
</dbReference>
<evidence type="ECO:0000256" key="2">
    <source>
        <dbReference type="ARBA" id="ARBA00022692"/>
    </source>
</evidence>
<evidence type="ECO:0000313" key="6">
    <source>
        <dbReference type="Proteomes" id="UP001342418"/>
    </source>
</evidence>
<dbReference type="Pfam" id="PF05101">
    <property type="entry name" value="VirB3"/>
    <property type="match status" value="1"/>
</dbReference>
<protein>
    <recommendedName>
        <fullName evidence="7">Conjugal transfer protein</fullName>
    </recommendedName>
</protein>
<comment type="subcellular location">
    <subcellularLocation>
        <location evidence="1">Membrane</location>
    </subcellularLocation>
</comment>
<name>A0ABY5MLX3_9HYPH</name>
<organism evidence="5 6">
    <name type="scientific">Nitratireductor thuwali</name>
    <dbReference type="NCBI Taxonomy" id="2267699"/>
    <lineage>
        <taxon>Bacteria</taxon>
        <taxon>Pseudomonadati</taxon>
        <taxon>Pseudomonadota</taxon>
        <taxon>Alphaproteobacteria</taxon>
        <taxon>Hyphomicrobiales</taxon>
        <taxon>Phyllobacteriaceae</taxon>
        <taxon>Nitratireductor</taxon>
    </lineage>
</organism>
<keyword evidence="4" id="KW-0472">Membrane</keyword>
<accession>A0ABY5MLX3</accession>
<keyword evidence="2" id="KW-0812">Transmembrane</keyword>
<dbReference type="InterPro" id="IPR007792">
    <property type="entry name" value="T4SS_VirB3/TrbD/AvhB"/>
</dbReference>
<evidence type="ECO:0000256" key="1">
    <source>
        <dbReference type="ARBA" id="ARBA00004370"/>
    </source>
</evidence>
<evidence type="ECO:0000313" key="5">
    <source>
        <dbReference type="EMBL" id="UUP18279.1"/>
    </source>
</evidence>
<reference evidence="5 6" key="1">
    <citation type="submission" date="2018-07" db="EMBL/GenBank/DDBJ databases">
        <title>Genome sequence of Nitratireductor thuwali#1536.</title>
        <authorList>
            <person name="Michoud G."/>
            <person name="Merlino G."/>
            <person name="Sefrji F.O."/>
            <person name="Daffonchio D."/>
        </authorList>
    </citation>
    <scope>NUCLEOTIDE SEQUENCE [LARGE SCALE GENOMIC DNA]</scope>
    <source>
        <strain evidence="6">Nit1536</strain>
    </source>
</reference>
<evidence type="ECO:0008006" key="7">
    <source>
        <dbReference type="Google" id="ProtNLM"/>
    </source>
</evidence>
<dbReference type="RefSeq" id="WP_338530525.1">
    <property type="nucleotide sequence ID" value="NZ_CP030941.1"/>
</dbReference>
<dbReference type="Proteomes" id="UP001342418">
    <property type="component" value="Chromosome"/>
</dbReference>
<keyword evidence="3" id="KW-1133">Transmembrane helix</keyword>
<evidence type="ECO:0000256" key="4">
    <source>
        <dbReference type="ARBA" id="ARBA00023136"/>
    </source>
</evidence>
<evidence type="ECO:0000256" key="3">
    <source>
        <dbReference type="ARBA" id="ARBA00022989"/>
    </source>
</evidence>